<evidence type="ECO:0000313" key="2">
    <source>
        <dbReference type="EMBL" id="KAF4089913.1"/>
    </source>
</evidence>
<dbReference type="EMBL" id="JAAGNN010000004">
    <property type="protein sequence ID" value="KAF4089913.1"/>
    <property type="molecule type" value="Genomic_DNA"/>
</dbReference>
<dbReference type="AlphaFoldDB" id="A0A7J6B485"/>
<gene>
    <name evidence="2" type="ORF">AMELA_G00043590</name>
</gene>
<reference evidence="2 3" key="1">
    <citation type="submission" date="2020-02" db="EMBL/GenBank/DDBJ databases">
        <title>A chromosome-scale genome assembly of the black bullhead catfish (Ameiurus melas).</title>
        <authorList>
            <person name="Wen M."/>
            <person name="Zham M."/>
            <person name="Cabau C."/>
            <person name="Klopp C."/>
            <person name="Donnadieu C."/>
            <person name="Roques C."/>
            <person name="Bouchez O."/>
            <person name="Lampietro C."/>
            <person name="Jouanno E."/>
            <person name="Herpin A."/>
            <person name="Louis A."/>
            <person name="Berthelot C."/>
            <person name="Parey E."/>
            <person name="Roest-Crollius H."/>
            <person name="Braasch I."/>
            <person name="Postlethwait J."/>
            <person name="Robinson-Rechavi M."/>
            <person name="Echchiki A."/>
            <person name="Begum T."/>
            <person name="Montfort J."/>
            <person name="Schartl M."/>
            <person name="Bobe J."/>
            <person name="Guiguen Y."/>
        </authorList>
    </citation>
    <scope>NUCLEOTIDE SEQUENCE [LARGE SCALE GENOMIC DNA]</scope>
    <source>
        <strain evidence="2">M_S1</strain>
        <tissue evidence="2">Blood</tissue>
    </source>
</reference>
<keyword evidence="3" id="KW-1185">Reference proteome</keyword>
<evidence type="ECO:0000256" key="1">
    <source>
        <dbReference type="SAM" id="MobiDB-lite"/>
    </source>
</evidence>
<dbReference type="Proteomes" id="UP000593565">
    <property type="component" value="Unassembled WGS sequence"/>
</dbReference>
<sequence>MEFCRHVISPKAAASRKITADVSTDDASSVSHHDPALADASNWQRNSCAELPPFPKSSKSLADAGMERFFSSLSTKPQRL</sequence>
<name>A0A7J6B485_AMEME</name>
<comment type="caution">
    <text evidence="2">The sequence shown here is derived from an EMBL/GenBank/DDBJ whole genome shotgun (WGS) entry which is preliminary data.</text>
</comment>
<evidence type="ECO:0000313" key="3">
    <source>
        <dbReference type="Proteomes" id="UP000593565"/>
    </source>
</evidence>
<feature type="region of interest" description="Disordered" evidence="1">
    <location>
        <begin position="15"/>
        <end position="38"/>
    </location>
</feature>
<feature type="compositionally biased region" description="Low complexity" evidence="1">
    <location>
        <begin position="20"/>
        <end position="30"/>
    </location>
</feature>
<proteinExistence type="predicted"/>
<accession>A0A7J6B485</accession>
<protein>
    <submittedName>
        <fullName evidence="2">Uncharacterized protein</fullName>
    </submittedName>
</protein>
<organism evidence="2 3">
    <name type="scientific">Ameiurus melas</name>
    <name type="common">Black bullhead</name>
    <name type="synonym">Silurus melas</name>
    <dbReference type="NCBI Taxonomy" id="219545"/>
    <lineage>
        <taxon>Eukaryota</taxon>
        <taxon>Metazoa</taxon>
        <taxon>Chordata</taxon>
        <taxon>Craniata</taxon>
        <taxon>Vertebrata</taxon>
        <taxon>Euteleostomi</taxon>
        <taxon>Actinopterygii</taxon>
        <taxon>Neopterygii</taxon>
        <taxon>Teleostei</taxon>
        <taxon>Ostariophysi</taxon>
        <taxon>Siluriformes</taxon>
        <taxon>Ictaluridae</taxon>
        <taxon>Ameiurus</taxon>
    </lineage>
</organism>